<dbReference type="EMBL" id="JAUYVT010000213">
    <property type="protein sequence ID" value="MDP2567201.1"/>
    <property type="molecule type" value="Genomic_DNA"/>
</dbReference>
<comment type="caution">
    <text evidence="1">The sequence shown here is derived from an EMBL/GenBank/DDBJ whole genome shotgun (WGS) entry which is preliminary data.</text>
</comment>
<organism evidence="1 2">
    <name type="scientific">Pseudoalteromonas marina</name>
    <dbReference type="NCBI Taxonomy" id="267375"/>
    <lineage>
        <taxon>Bacteria</taxon>
        <taxon>Pseudomonadati</taxon>
        <taxon>Pseudomonadota</taxon>
        <taxon>Gammaproteobacteria</taxon>
        <taxon>Alteromonadales</taxon>
        <taxon>Pseudoalteromonadaceae</taxon>
        <taxon>Pseudoalteromonas</taxon>
    </lineage>
</organism>
<sequence length="51" mass="5572">MNVTGVSVYAGGLFTYFDFGHAKNQPFVCGSIAGDSSETEKRFNINIGYNF</sequence>
<reference evidence="1" key="1">
    <citation type="submission" date="2023-07" db="EMBL/GenBank/DDBJ databases">
        <title>Genome content predicts the carbon catabolic preferences of heterotrophic bacteria.</title>
        <authorList>
            <person name="Gralka M."/>
        </authorList>
    </citation>
    <scope>NUCLEOTIDE SEQUENCE</scope>
    <source>
        <strain evidence="1">4G09</strain>
    </source>
</reference>
<protein>
    <submittedName>
        <fullName evidence="1">Carbohydrate porin</fullName>
    </submittedName>
</protein>
<name>A0ABT9FL82_9GAMM</name>
<feature type="non-terminal residue" evidence="1">
    <location>
        <position position="1"/>
    </location>
</feature>
<dbReference type="Proteomes" id="UP001177212">
    <property type="component" value="Unassembled WGS sequence"/>
</dbReference>
<gene>
    <name evidence="1" type="ORF">Q8W34_21550</name>
</gene>
<keyword evidence="2" id="KW-1185">Reference proteome</keyword>
<evidence type="ECO:0000313" key="1">
    <source>
        <dbReference type="EMBL" id="MDP2567201.1"/>
    </source>
</evidence>
<evidence type="ECO:0000313" key="2">
    <source>
        <dbReference type="Proteomes" id="UP001177212"/>
    </source>
</evidence>
<accession>A0ABT9FL82</accession>
<proteinExistence type="predicted"/>